<reference evidence="2 3" key="1">
    <citation type="submission" date="2013-08" db="EMBL/GenBank/DDBJ databases">
        <authorList>
            <consortium name="DOE Joint Genome Institute"/>
            <person name="Eisen J."/>
            <person name="Huntemann M."/>
            <person name="Han J."/>
            <person name="Chen A."/>
            <person name="Kyrpides N."/>
            <person name="Mavromatis K."/>
            <person name="Markowitz V."/>
            <person name="Palaniappan K."/>
            <person name="Ivanova N."/>
            <person name="Schaumberg A."/>
            <person name="Pati A."/>
            <person name="Liolios K."/>
            <person name="Nordberg H.P."/>
            <person name="Cantor M.N."/>
            <person name="Hua S.X."/>
            <person name="Woyke T."/>
        </authorList>
    </citation>
    <scope>NUCLEOTIDE SEQUENCE [LARGE SCALE GENOMIC DNA]</scope>
    <source>
        <strain evidence="2 3">DSM 2278</strain>
    </source>
</reference>
<dbReference type="PANTHER" id="PTHR45947">
    <property type="entry name" value="SULFOQUINOVOSYL TRANSFERASE SQD2"/>
    <property type="match status" value="1"/>
</dbReference>
<dbReference type="InterPro" id="IPR050194">
    <property type="entry name" value="Glycosyltransferase_grp1"/>
</dbReference>
<name>W9DZJ1_METTI</name>
<gene>
    <name evidence="2" type="ORF">MettiDRAFT_2590</name>
</gene>
<evidence type="ECO:0000313" key="2">
    <source>
        <dbReference type="EMBL" id="ETA69097.1"/>
    </source>
</evidence>
<dbReference type="SUPFAM" id="SSF53756">
    <property type="entry name" value="UDP-Glycosyltransferase/glycogen phosphorylase"/>
    <property type="match status" value="1"/>
</dbReference>
<dbReference type="RefSeq" id="WP_023846231.1">
    <property type="nucleotide sequence ID" value="NZ_AZAJ01000001.1"/>
</dbReference>
<evidence type="ECO:0000313" key="3">
    <source>
        <dbReference type="Proteomes" id="UP000019483"/>
    </source>
</evidence>
<evidence type="ECO:0000259" key="1">
    <source>
        <dbReference type="Pfam" id="PF00534"/>
    </source>
</evidence>
<dbReference type="Proteomes" id="UP000019483">
    <property type="component" value="Unassembled WGS sequence"/>
</dbReference>
<dbReference type="STRING" id="1090322.MettiDRAFT_2590"/>
<dbReference type="InterPro" id="IPR001296">
    <property type="entry name" value="Glyco_trans_1"/>
</dbReference>
<accession>W9DZJ1</accession>
<sequence length="373" mass="43208">MNLLFYYPIGGGAPSKVSRDIFKKLFINQKQVNIDEISIFSKRKYVSSLKEEFPDINILCWSNLISLSSNYIVHIPVLPTILPNSKFLLYLFCKIRGSKLILQYHGDVRSELKSSYKDIVSLLHILTYIFLPFLLKSADTIITHSYFMNNKLIKYGVSKSIVIPNAIGNEWFRDANYCEPSYSIMDKSMTSIFYHGRLSWEKGIDLLIEAIASEKLNRKYTLYIAGEGPQKKELEKICIEKNIKQYVFFLGSLNVMEIKSYLKSADIAIYPSRFDNFPLAVLEALSVADCPVHFSRNIGICDFIQKESNSLNTFDLSIESIVELLNNFNLLNEYDKKEMIDNQKEFAKQYTWDEVILKYIHVYNMLVHDTTVE</sequence>
<feature type="domain" description="Glycosyl transferase family 1" evidence="1">
    <location>
        <begin position="192"/>
        <end position="342"/>
    </location>
</feature>
<proteinExistence type="predicted"/>
<dbReference type="AlphaFoldDB" id="W9DZJ1"/>
<comment type="caution">
    <text evidence="2">The sequence shown here is derived from an EMBL/GenBank/DDBJ whole genome shotgun (WGS) entry which is preliminary data.</text>
</comment>
<organism evidence="2 3">
    <name type="scientific">Methanolobus tindarius DSM 2278</name>
    <dbReference type="NCBI Taxonomy" id="1090322"/>
    <lineage>
        <taxon>Archaea</taxon>
        <taxon>Methanobacteriati</taxon>
        <taxon>Methanobacteriota</taxon>
        <taxon>Stenosarchaea group</taxon>
        <taxon>Methanomicrobia</taxon>
        <taxon>Methanosarcinales</taxon>
        <taxon>Methanosarcinaceae</taxon>
        <taxon>Methanolobus</taxon>
    </lineage>
</organism>
<dbReference type="EMBL" id="AZAJ01000001">
    <property type="protein sequence ID" value="ETA69097.1"/>
    <property type="molecule type" value="Genomic_DNA"/>
</dbReference>
<dbReference type="Pfam" id="PF00534">
    <property type="entry name" value="Glycos_transf_1"/>
    <property type="match status" value="1"/>
</dbReference>
<dbReference type="CDD" id="cd03801">
    <property type="entry name" value="GT4_PimA-like"/>
    <property type="match status" value="1"/>
</dbReference>
<dbReference type="Gene3D" id="3.40.50.2000">
    <property type="entry name" value="Glycogen Phosphorylase B"/>
    <property type="match status" value="2"/>
</dbReference>
<dbReference type="OrthoDB" id="132546at2157"/>
<keyword evidence="3" id="KW-1185">Reference proteome</keyword>
<dbReference type="PANTHER" id="PTHR45947:SF3">
    <property type="entry name" value="SULFOQUINOVOSYL TRANSFERASE SQD2"/>
    <property type="match status" value="1"/>
</dbReference>
<dbReference type="GO" id="GO:0016757">
    <property type="term" value="F:glycosyltransferase activity"/>
    <property type="evidence" value="ECO:0007669"/>
    <property type="project" value="InterPro"/>
</dbReference>
<protein>
    <submittedName>
        <fullName evidence="2">Glycosyltransferase</fullName>
    </submittedName>
</protein>
<keyword evidence="2" id="KW-0808">Transferase</keyword>